<protein>
    <submittedName>
        <fullName evidence="2">Peptidase</fullName>
    </submittedName>
</protein>
<sequence>MFVSDSTTAPSESGHTVRSGQRDTVFTELGEVIEKVRPKLNILQYLFF</sequence>
<evidence type="ECO:0000313" key="3">
    <source>
        <dbReference type="Proteomes" id="UP000221918"/>
    </source>
</evidence>
<evidence type="ECO:0000256" key="1">
    <source>
        <dbReference type="SAM" id="MobiDB-lite"/>
    </source>
</evidence>
<name>A0ABD6TAU2_9BACI</name>
<gene>
    <name evidence="2" type="ORF">COF81_06470</name>
</gene>
<dbReference type="KEGG" id="bmyc:DJ92_3598"/>
<dbReference type="AlphaFoldDB" id="A0ABD6TAU2"/>
<proteinExistence type="predicted"/>
<accession>A0ABD6TAU2</accession>
<feature type="region of interest" description="Disordered" evidence="1">
    <location>
        <begin position="1"/>
        <end position="22"/>
    </location>
</feature>
<evidence type="ECO:0000313" key="2">
    <source>
        <dbReference type="EMBL" id="PHF02618.1"/>
    </source>
</evidence>
<dbReference type="Proteomes" id="UP000221918">
    <property type="component" value="Unassembled WGS sequence"/>
</dbReference>
<organism evidence="2 3">
    <name type="scientific">Bacillus pseudomycoides</name>
    <dbReference type="NCBI Taxonomy" id="64104"/>
    <lineage>
        <taxon>Bacteria</taxon>
        <taxon>Bacillati</taxon>
        <taxon>Bacillota</taxon>
        <taxon>Bacilli</taxon>
        <taxon>Bacillales</taxon>
        <taxon>Bacillaceae</taxon>
        <taxon>Bacillus</taxon>
        <taxon>Bacillus cereus group</taxon>
    </lineage>
</organism>
<comment type="caution">
    <text evidence="2">The sequence shown here is derived from an EMBL/GenBank/DDBJ whole genome shotgun (WGS) entry which is preliminary data.</text>
</comment>
<reference evidence="2 3" key="1">
    <citation type="submission" date="2017-09" db="EMBL/GenBank/DDBJ databases">
        <title>Large-scale bioinformatics analysis of Bacillus genomes uncovers conserved roles of natural products in bacterial physiology.</title>
        <authorList>
            <consortium name="Agbiome Team Llc"/>
            <person name="Bleich R.M."/>
            <person name="Grubbs K.J."/>
            <person name="Santa Maria K.C."/>
            <person name="Allen S.E."/>
            <person name="Farag S."/>
            <person name="Shank E.A."/>
            <person name="Bowers A."/>
        </authorList>
    </citation>
    <scope>NUCLEOTIDE SEQUENCE [LARGE SCALE GENOMIC DNA]</scope>
    <source>
        <strain evidence="2 3">AFS037265</strain>
    </source>
</reference>
<dbReference type="EMBL" id="NUTL01000027">
    <property type="protein sequence ID" value="PHF02618.1"/>
    <property type="molecule type" value="Genomic_DNA"/>
</dbReference>